<comment type="caution">
    <text evidence="2">The sequence shown here is derived from an EMBL/GenBank/DDBJ whole genome shotgun (WGS) entry which is preliminary data.</text>
</comment>
<dbReference type="EMBL" id="NGAF01000026">
    <property type="protein sequence ID" value="OXR40814.1"/>
    <property type="molecule type" value="Genomic_DNA"/>
</dbReference>
<accession>A0A231GW25</accession>
<evidence type="ECO:0000256" key="1">
    <source>
        <dbReference type="SAM" id="Phobius"/>
    </source>
</evidence>
<evidence type="ECO:0000313" key="3">
    <source>
        <dbReference type="Proteomes" id="UP000215506"/>
    </source>
</evidence>
<feature type="transmembrane region" description="Helical" evidence="1">
    <location>
        <begin position="123"/>
        <end position="146"/>
    </location>
</feature>
<evidence type="ECO:0000313" key="2">
    <source>
        <dbReference type="EMBL" id="OXR40814.1"/>
    </source>
</evidence>
<dbReference type="AlphaFoldDB" id="A0A231GW25"/>
<protein>
    <submittedName>
        <fullName evidence="2">Uncharacterized protein</fullName>
    </submittedName>
</protein>
<keyword evidence="1" id="KW-0812">Transmembrane</keyword>
<gene>
    <name evidence="2" type="ORF">B7C42_07098</name>
</gene>
<keyword evidence="1" id="KW-1133">Transmembrane helix</keyword>
<feature type="transmembrane region" description="Helical" evidence="1">
    <location>
        <begin position="93"/>
        <end position="111"/>
    </location>
</feature>
<keyword evidence="1" id="KW-0472">Membrane</keyword>
<name>A0A231GW25_9NOCA</name>
<sequence length="204" mass="21144">MAFSKRSAIIQLVFPPSGRVSARTQVSTRTRRAAVARLRGASAGSVSGALSIAAHGWAAGGMPVQSSTLMLLVAASTAVGALVAGLTPLRTTAVGLVTALWGGQLIGHLVMSADMAQMHDMPLWTPAMLGAHLVGAVCAAVVILGAEAAYRIGTAVARVLPVPVNLPATDEPILPRSVHRDRVILRIFPTETFRTRGPPLPAYC</sequence>
<feature type="transmembrane region" description="Helical" evidence="1">
    <location>
        <begin position="69"/>
        <end position="87"/>
    </location>
</feature>
<proteinExistence type="predicted"/>
<organism evidence="2 3">
    <name type="scientific">Nocardia cerradoensis</name>
    <dbReference type="NCBI Taxonomy" id="85688"/>
    <lineage>
        <taxon>Bacteria</taxon>
        <taxon>Bacillati</taxon>
        <taxon>Actinomycetota</taxon>
        <taxon>Actinomycetes</taxon>
        <taxon>Mycobacteriales</taxon>
        <taxon>Nocardiaceae</taxon>
        <taxon>Nocardia</taxon>
    </lineage>
</organism>
<dbReference type="Proteomes" id="UP000215506">
    <property type="component" value="Unassembled WGS sequence"/>
</dbReference>
<reference evidence="2 3" key="1">
    <citation type="submission" date="2017-07" db="EMBL/GenBank/DDBJ databases">
        <title>First draft Genome Sequence of Nocardia cerradoensis isolated from human infection.</title>
        <authorList>
            <person name="Carrasco G."/>
        </authorList>
    </citation>
    <scope>NUCLEOTIDE SEQUENCE [LARGE SCALE GENOMIC DNA]</scope>
    <source>
        <strain evidence="2 3">CNM20130759</strain>
    </source>
</reference>
<keyword evidence="3" id="KW-1185">Reference proteome</keyword>
<feature type="transmembrane region" description="Helical" evidence="1">
    <location>
        <begin position="38"/>
        <end position="57"/>
    </location>
</feature>